<accession>A0A165ILV4</accession>
<dbReference type="EMBL" id="KV427605">
    <property type="protein sequence ID" value="KZT13260.1"/>
    <property type="molecule type" value="Genomic_DNA"/>
</dbReference>
<dbReference type="RefSeq" id="XP_040770770.1">
    <property type="nucleotide sequence ID" value="XM_040911077.1"/>
</dbReference>
<dbReference type="InParanoid" id="A0A165ILV4"/>
<gene>
    <name evidence="2" type="ORF">LAESUDRAFT_740401</name>
</gene>
<dbReference type="PANTHER" id="PTHR43157:SF31">
    <property type="entry name" value="PHOSPHATIDYLINOSITOL-GLYCAN BIOSYNTHESIS CLASS F PROTEIN"/>
    <property type="match status" value="1"/>
</dbReference>
<dbReference type="OrthoDB" id="191139at2759"/>
<name>A0A165ILV4_9APHY</name>
<reference evidence="2 3" key="1">
    <citation type="journal article" date="2016" name="Mol. Biol. Evol.">
        <title>Comparative Genomics of Early-Diverging Mushroom-Forming Fungi Provides Insights into the Origins of Lignocellulose Decay Capabilities.</title>
        <authorList>
            <person name="Nagy L.G."/>
            <person name="Riley R."/>
            <person name="Tritt A."/>
            <person name="Adam C."/>
            <person name="Daum C."/>
            <person name="Floudas D."/>
            <person name="Sun H."/>
            <person name="Yadav J.S."/>
            <person name="Pangilinan J."/>
            <person name="Larsson K.H."/>
            <person name="Matsuura K."/>
            <person name="Barry K."/>
            <person name="Labutti K."/>
            <person name="Kuo R."/>
            <person name="Ohm R.A."/>
            <person name="Bhattacharya S.S."/>
            <person name="Shirouzu T."/>
            <person name="Yoshinaga Y."/>
            <person name="Martin F.M."/>
            <person name="Grigoriev I.V."/>
            <person name="Hibbett D.S."/>
        </authorList>
    </citation>
    <scope>NUCLEOTIDE SEQUENCE [LARGE SCALE GENOMIC DNA]</scope>
    <source>
        <strain evidence="2 3">93-53</strain>
    </source>
</reference>
<dbReference type="InterPro" id="IPR036291">
    <property type="entry name" value="NAD(P)-bd_dom_sf"/>
</dbReference>
<evidence type="ECO:0000313" key="2">
    <source>
        <dbReference type="EMBL" id="KZT13260.1"/>
    </source>
</evidence>
<evidence type="ECO:0000256" key="1">
    <source>
        <dbReference type="ARBA" id="ARBA00023002"/>
    </source>
</evidence>
<dbReference type="SUPFAM" id="SSF51735">
    <property type="entry name" value="NAD(P)-binding Rossmann-fold domains"/>
    <property type="match status" value="1"/>
</dbReference>
<protein>
    <submittedName>
        <fullName evidence="2">NAD-P-binding protein</fullName>
    </submittedName>
</protein>
<dbReference type="PANTHER" id="PTHR43157">
    <property type="entry name" value="PHOSPHATIDYLINOSITOL-GLYCAN BIOSYNTHESIS CLASS F PROTEIN-RELATED"/>
    <property type="match status" value="1"/>
</dbReference>
<dbReference type="GO" id="GO:0016491">
    <property type="term" value="F:oxidoreductase activity"/>
    <property type="evidence" value="ECO:0007669"/>
    <property type="project" value="UniProtKB-KW"/>
</dbReference>
<dbReference type="AlphaFoldDB" id="A0A165ILV4"/>
<dbReference type="Pfam" id="PF00106">
    <property type="entry name" value="adh_short"/>
    <property type="match status" value="1"/>
</dbReference>
<dbReference type="Gene3D" id="3.40.50.720">
    <property type="entry name" value="NAD(P)-binding Rossmann-like Domain"/>
    <property type="match status" value="1"/>
</dbReference>
<dbReference type="InterPro" id="IPR002347">
    <property type="entry name" value="SDR_fam"/>
</dbReference>
<keyword evidence="3" id="KW-1185">Reference proteome</keyword>
<proteinExistence type="predicted"/>
<dbReference type="GeneID" id="63828106"/>
<dbReference type="STRING" id="1314785.A0A165ILV4"/>
<dbReference type="Proteomes" id="UP000076871">
    <property type="component" value="Unassembled WGS sequence"/>
</dbReference>
<organism evidence="2 3">
    <name type="scientific">Laetiporus sulphureus 93-53</name>
    <dbReference type="NCBI Taxonomy" id="1314785"/>
    <lineage>
        <taxon>Eukaryota</taxon>
        <taxon>Fungi</taxon>
        <taxon>Dikarya</taxon>
        <taxon>Basidiomycota</taxon>
        <taxon>Agaricomycotina</taxon>
        <taxon>Agaricomycetes</taxon>
        <taxon>Polyporales</taxon>
        <taxon>Laetiporus</taxon>
    </lineage>
</organism>
<keyword evidence="1" id="KW-0560">Oxidoreductase</keyword>
<sequence length="334" mass="36876">MGIFYSKGFTPDELPDLTGKVIIVTGGNAGIGYATTQHLARHGAKVYMAARNEERARKAIDRLHAAGLGPGNGEVIWLPLDYANPRLAKNAAEAFLDKEERLDAIVKLLYFRLLVPYAKSYDGRSDLHSVSYLSPAVFVQTLLPLLKRTAQEPNSDVRIVFLSSQGHALAPAGVRFRRVDDFNMEFKGQLFSENRRYCLSKYMGALYVKELQKHLDEEGSSIIVMFVHPGVVNSEGVQQYAHSSGPILAPIYSFIARALFTTPGKGAYSTVFAVAAPIVRAEPRKYRGAYIVPPGKLGTPGQAVNNQEVARELWETTEQVLKDIGARERHVEGE</sequence>
<evidence type="ECO:0000313" key="3">
    <source>
        <dbReference type="Proteomes" id="UP000076871"/>
    </source>
</evidence>